<accession>A0ABT8RHK0</accession>
<name>A0ABT8RHK0_9BACT</name>
<evidence type="ECO:0000313" key="2">
    <source>
        <dbReference type="Proteomes" id="UP001168528"/>
    </source>
</evidence>
<evidence type="ECO:0000313" key="1">
    <source>
        <dbReference type="EMBL" id="MDO1451582.1"/>
    </source>
</evidence>
<dbReference type="Proteomes" id="UP001168528">
    <property type="component" value="Unassembled WGS sequence"/>
</dbReference>
<sequence>MQETITRKTFGQAIRYELHIEENRQRDHYQIRVSCLQPALLEQLLGNSPALLKNQLLTIGKDAAYAFSEGIDFQEPLFISSTAQQVSLQARFSTR</sequence>
<proteinExistence type="predicted"/>
<reference evidence="1" key="1">
    <citation type="submission" date="2023-07" db="EMBL/GenBank/DDBJ databases">
        <title>The genome sequence of Rhodocytophaga aerolata KACC 12507.</title>
        <authorList>
            <person name="Zhang X."/>
        </authorList>
    </citation>
    <scope>NUCLEOTIDE SEQUENCE</scope>
    <source>
        <strain evidence="1">KACC 12507</strain>
    </source>
</reference>
<protein>
    <submittedName>
        <fullName evidence="1">Uncharacterized protein</fullName>
    </submittedName>
</protein>
<dbReference type="EMBL" id="JAUKPO010000068">
    <property type="protein sequence ID" value="MDO1451582.1"/>
    <property type="molecule type" value="Genomic_DNA"/>
</dbReference>
<organism evidence="1 2">
    <name type="scientific">Rhodocytophaga aerolata</name>
    <dbReference type="NCBI Taxonomy" id="455078"/>
    <lineage>
        <taxon>Bacteria</taxon>
        <taxon>Pseudomonadati</taxon>
        <taxon>Bacteroidota</taxon>
        <taxon>Cytophagia</taxon>
        <taxon>Cytophagales</taxon>
        <taxon>Rhodocytophagaceae</taxon>
        <taxon>Rhodocytophaga</taxon>
    </lineage>
</organism>
<comment type="caution">
    <text evidence="1">The sequence shown here is derived from an EMBL/GenBank/DDBJ whole genome shotgun (WGS) entry which is preliminary data.</text>
</comment>
<gene>
    <name evidence="1" type="ORF">Q0590_35245</name>
</gene>
<keyword evidence="2" id="KW-1185">Reference proteome</keyword>
<dbReference type="RefSeq" id="WP_302042379.1">
    <property type="nucleotide sequence ID" value="NZ_JAUKPO010000068.1"/>
</dbReference>